<proteinExistence type="predicted"/>
<dbReference type="EMBL" id="CP001739">
    <property type="protein sequence ID" value="ACZ10797.1"/>
    <property type="molecule type" value="Genomic_DNA"/>
</dbReference>
<evidence type="ECO:0000313" key="2">
    <source>
        <dbReference type="EMBL" id="ACZ10797.1"/>
    </source>
</evidence>
<accession>D1AGS7</accession>
<reference evidence="3" key="1">
    <citation type="submission" date="2009-09" db="EMBL/GenBank/DDBJ databases">
        <title>The complete chromosome of Sebaldella termitidis ATCC 33386.</title>
        <authorList>
            <consortium name="US DOE Joint Genome Institute (JGI-PGF)"/>
            <person name="Lucas S."/>
            <person name="Copeland A."/>
            <person name="Lapidus A."/>
            <person name="Glavina del Rio T."/>
            <person name="Dalin E."/>
            <person name="Tice H."/>
            <person name="Bruce D."/>
            <person name="Goodwin L."/>
            <person name="Pitluck S."/>
            <person name="Kyrpides N."/>
            <person name="Mavromatis K."/>
            <person name="Ivanova N."/>
            <person name="Mikhailova N."/>
            <person name="Sims D."/>
            <person name="Meincke L."/>
            <person name="Brettin T."/>
            <person name="Detter J.C."/>
            <person name="Han C."/>
            <person name="Larimer F."/>
            <person name="Land M."/>
            <person name="Hauser L."/>
            <person name="Markowitz V."/>
            <person name="Cheng J.F."/>
            <person name="Hugenholtz P."/>
            <person name="Woyke T."/>
            <person name="Wu D."/>
            <person name="Eisen J.A."/>
        </authorList>
    </citation>
    <scope>NUCLEOTIDE SEQUENCE [LARGE SCALE GENOMIC DNA]</scope>
    <source>
        <strain evidence="3">ATCC 33386 / NCTC 11300</strain>
    </source>
</reference>
<dbReference type="Proteomes" id="UP000000845">
    <property type="component" value="Chromosome"/>
</dbReference>
<keyword evidence="1" id="KW-0472">Membrane</keyword>
<keyword evidence="1" id="KW-1133">Transmembrane helix</keyword>
<protein>
    <submittedName>
        <fullName evidence="2">Uncharacterized protein</fullName>
    </submittedName>
</protein>
<keyword evidence="1" id="KW-0812">Transmembrane</keyword>
<reference evidence="2 3" key="2">
    <citation type="journal article" date="2010" name="Stand. Genomic Sci.">
        <title>Complete genome sequence of Sebaldella termitidis type strain (NCTC 11300).</title>
        <authorList>
            <person name="Harmon-Smith M."/>
            <person name="Celia L."/>
            <person name="Chertkov O."/>
            <person name="Lapidus A."/>
            <person name="Copeland A."/>
            <person name="Glavina Del Rio T."/>
            <person name="Nolan M."/>
            <person name="Lucas S."/>
            <person name="Tice H."/>
            <person name="Cheng J.F."/>
            <person name="Han C."/>
            <person name="Detter J.C."/>
            <person name="Bruce D."/>
            <person name="Goodwin L."/>
            <person name="Pitluck S."/>
            <person name="Pati A."/>
            <person name="Liolios K."/>
            <person name="Ivanova N."/>
            <person name="Mavromatis K."/>
            <person name="Mikhailova N."/>
            <person name="Chen A."/>
            <person name="Palaniappan K."/>
            <person name="Land M."/>
            <person name="Hauser L."/>
            <person name="Chang Y.J."/>
            <person name="Jeffries C.D."/>
            <person name="Brettin T."/>
            <person name="Goker M."/>
            <person name="Beck B."/>
            <person name="Bristow J."/>
            <person name="Eisen J.A."/>
            <person name="Markowitz V."/>
            <person name="Hugenholtz P."/>
            <person name="Kyrpides N.C."/>
            <person name="Klenk H.P."/>
            <person name="Chen F."/>
        </authorList>
    </citation>
    <scope>NUCLEOTIDE SEQUENCE [LARGE SCALE GENOMIC DNA]</scope>
    <source>
        <strain evidence="3">ATCC 33386 / NCTC 11300</strain>
    </source>
</reference>
<name>D1AGS7_SEBTE</name>
<dbReference type="STRING" id="526218.Sterm_3965"/>
<feature type="transmembrane region" description="Helical" evidence="1">
    <location>
        <begin position="102"/>
        <end position="124"/>
    </location>
</feature>
<evidence type="ECO:0000313" key="3">
    <source>
        <dbReference type="Proteomes" id="UP000000845"/>
    </source>
</evidence>
<dbReference type="HOGENOM" id="CLU_1894741_0_0_0"/>
<feature type="transmembrane region" description="Helical" evidence="1">
    <location>
        <begin position="12"/>
        <end position="43"/>
    </location>
</feature>
<organism evidence="2 3">
    <name type="scientific">Sebaldella termitidis (strain ATCC 33386 / NCTC 11300)</name>
    <dbReference type="NCBI Taxonomy" id="526218"/>
    <lineage>
        <taxon>Bacteria</taxon>
        <taxon>Fusobacteriati</taxon>
        <taxon>Fusobacteriota</taxon>
        <taxon>Fusobacteriia</taxon>
        <taxon>Fusobacteriales</taxon>
        <taxon>Leptotrichiaceae</taxon>
        <taxon>Sebaldella</taxon>
    </lineage>
</organism>
<feature type="transmembrane region" description="Helical" evidence="1">
    <location>
        <begin position="63"/>
        <end position="90"/>
    </location>
</feature>
<dbReference type="KEGG" id="str:Sterm_3965"/>
<evidence type="ECO:0000256" key="1">
    <source>
        <dbReference type="SAM" id="Phobius"/>
    </source>
</evidence>
<sequence length="134" mass="14923">MENNNVKSLYLTLFILSIIETVFLILPILCLLAIFFDIAIFIIIMILKTRFPKGTLMPSGLKFLLISCIIHFISAVLSGISTVLGFIIAYEAGYAFSNLVLLPLNIVYILGLIASLVLMIISCIKIYKEYTAIN</sequence>
<keyword evidence="3" id="KW-1185">Reference proteome</keyword>
<gene>
    <name evidence="2" type="ordered locus">Sterm_3965</name>
</gene>
<dbReference type="RefSeq" id="WP_012863372.1">
    <property type="nucleotide sequence ID" value="NC_013517.1"/>
</dbReference>
<dbReference type="AlphaFoldDB" id="D1AGS7"/>